<organism evidence="1 2">
    <name type="scientific">Plectus sambesii</name>
    <dbReference type="NCBI Taxonomy" id="2011161"/>
    <lineage>
        <taxon>Eukaryota</taxon>
        <taxon>Metazoa</taxon>
        <taxon>Ecdysozoa</taxon>
        <taxon>Nematoda</taxon>
        <taxon>Chromadorea</taxon>
        <taxon>Plectida</taxon>
        <taxon>Plectina</taxon>
        <taxon>Plectoidea</taxon>
        <taxon>Plectidae</taxon>
        <taxon>Plectus</taxon>
    </lineage>
</organism>
<dbReference type="WBParaSite" id="PSAMB.scaffold4730size13718.g25050.t1">
    <property type="protein sequence ID" value="PSAMB.scaffold4730size13718.g25050.t1"/>
    <property type="gene ID" value="PSAMB.scaffold4730size13718.g25050"/>
</dbReference>
<evidence type="ECO:0000313" key="1">
    <source>
        <dbReference type="Proteomes" id="UP000887566"/>
    </source>
</evidence>
<evidence type="ECO:0000313" key="2">
    <source>
        <dbReference type="WBParaSite" id="PSAMB.scaffold4730size13718.g25050.t1"/>
    </source>
</evidence>
<protein>
    <submittedName>
        <fullName evidence="2">Uncharacterized protein</fullName>
    </submittedName>
</protein>
<reference evidence="2" key="1">
    <citation type="submission" date="2022-11" db="UniProtKB">
        <authorList>
            <consortium name="WormBaseParasite"/>
        </authorList>
    </citation>
    <scope>IDENTIFICATION</scope>
</reference>
<sequence length="143" mass="15671">MIPPLYYAQLFVVIHVLLDRDKYGLARRTAAESTGAVRALAYMTSIVYRRPTRVGLFSLSWLFSRPIGLQSRTGKCAAGETTGSVGRRRAAGEVGDSGRLNGGQWWWVSGVSEKTPGDCATTGSTWLALWTDSDGRSKKRIDD</sequence>
<accession>A0A914WNY9</accession>
<keyword evidence="1" id="KW-1185">Reference proteome</keyword>
<name>A0A914WNY9_9BILA</name>
<proteinExistence type="predicted"/>
<dbReference type="AlphaFoldDB" id="A0A914WNY9"/>
<dbReference type="Proteomes" id="UP000887566">
    <property type="component" value="Unplaced"/>
</dbReference>